<dbReference type="PANTHER" id="PTHR38696">
    <property type="entry name" value="MEDIATOR OF RNA POLYMERASE II TRANSCRIPTION SUBUNIT 13"/>
    <property type="match status" value="1"/>
</dbReference>
<reference evidence="2" key="1">
    <citation type="journal article" date="2022" name="G3 (Bethesda)">
        <title>High quality genome of the basidiomycete yeast Dioszegia hungarica PDD-24b-2 isolated from cloud water.</title>
        <authorList>
            <person name="Jarrige D."/>
            <person name="Haridas S."/>
            <person name="Bleykasten-Grosshans C."/>
            <person name="Joly M."/>
            <person name="Nadalig T."/>
            <person name="Sancelme M."/>
            <person name="Vuilleumier S."/>
            <person name="Grigoriev I.V."/>
            <person name="Amato P."/>
            <person name="Bringel F."/>
        </authorList>
    </citation>
    <scope>NUCLEOTIDE SEQUENCE</scope>
    <source>
        <strain evidence="2">PDD-24b-2</strain>
    </source>
</reference>
<evidence type="ECO:0000256" key="1">
    <source>
        <dbReference type="SAM" id="MobiDB-lite"/>
    </source>
</evidence>
<evidence type="ECO:0000313" key="3">
    <source>
        <dbReference type="Proteomes" id="UP001164286"/>
    </source>
</evidence>
<keyword evidence="3" id="KW-1185">Reference proteome</keyword>
<dbReference type="PANTHER" id="PTHR38696:SF1">
    <property type="entry name" value="MEDIATOR OF RNA POLYMERASE II TRANSCRIPTION SUBUNIT 13"/>
    <property type="match status" value="1"/>
</dbReference>
<dbReference type="GeneID" id="77730081"/>
<gene>
    <name evidence="2" type="ORF">MKK02DRAFT_39983</name>
</gene>
<accession>A0AA38LYW0</accession>
<dbReference type="Proteomes" id="UP001164286">
    <property type="component" value="Unassembled WGS sequence"/>
</dbReference>
<comment type="caution">
    <text evidence="2">The sequence shown here is derived from an EMBL/GenBank/DDBJ whole genome shotgun (WGS) entry which is preliminary data.</text>
</comment>
<evidence type="ECO:0000313" key="2">
    <source>
        <dbReference type="EMBL" id="KAI9639661.1"/>
    </source>
</evidence>
<proteinExistence type="predicted"/>
<sequence length="290" mass="31857">MGIFNVQRGADRHADDPSGSAAAADPPPAYVPSASSSTIIPFPTPYLATHTSHPAARPARPKSKHASILLSRTDRLRIIGFPNDIIASLDGVIKRAWKLGVQEQKAPDPLSWEWKLHGRPWTGQGIEGIASRRLIARIFGVLETKGWHLRLSADLSKSPSDKDTLIFRSDRSLQRAIFSISFNGDNKIRFIDAPGERVTQAVEQAIKDTWPPGIQEAQHTEPGVYQLKLRGNPWWASTAVDSSRVRVMACAILSAVEDEGCEMLRGLQMSVGAGDKAERDLDTWFFACDA</sequence>
<feature type="region of interest" description="Disordered" evidence="1">
    <location>
        <begin position="1"/>
        <end position="34"/>
    </location>
</feature>
<dbReference type="AlphaFoldDB" id="A0AA38LYW0"/>
<protein>
    <submittedName>
        <fullName evidence="2">Uncharacterized protein</fullName>
    </submittedName>
</protein>
<name>A0AA38LYW0_9TREE</name>
<dbReference type="RefSeq" id="XP_052949438.1">
    <property type="nucleotide sequence ID" value="XM_053090876.1"/>
</dbReference>
<dbReference type="EMBL" id="JAKWFO010000001">
    <property type="protein sequence ID" value="KAI9639661.1"/>
    <property type="molecule type" value="Genomic_DNA"/>
</dbReference>
<organism evidence="2 3">
    <name type="scientific">Dioszegia hungarica</name>
    <dbReference type="NCBI Taxonomy" id="4972"/>
    <lineage>
        <taxon>Eukaryota</taxon>
        <taxon>Fungi</taxon>
        <taxon>Dikarya</taxon>
        <taxon>Basidiomycota</taxon>
        <taxon>Agaricomycotina</taxon>
        <taxon>Tremellomycetes</taxon>
        <taxon>Tremellales</taxon>
        <taxon>Bulleribasidiaceae</taxon>
        <taxon>Dioszegia</taxon>
    </lineage>
</organism>